<keyword evidence="2" id="KW-1185">Reference proteome</keyword>
<sequence>MQEVFMRAQATLLKWGNSVALRLSGNLKTIPNFEVGDTVDIDISEQGLVIQKVVKKPLTEESLLAGLTAYTAHADERSDPTEREFDY</sequence>
<dbReference type="Gene3D" id="2.10.260.10">
    <property type="match status" value="1"/>
</dbReference>
<dbReference type="EMBL" id="CP028487">
    <property type="protein sequence ID" value="AVX37407.1"/>
    <property type="molecule type" value="Genomic_DNA"/>
</dbReference>
<organism evidence="1 2">
    <name type="scientific">Yersinia massiliensis</name>
    <dbReference type="NCBI Taxonomy" id="419257"/>
    <lineage>
        <taxon>Bacteria</taxon>
        <taxon>Pseudomonadati</taxon>
        <taxon>Pseudomonadota</taxon>
        <taxon>Gammaproteobacteria</taxon>
        <taxon>Enterobacterales</taxon>
        <taxon>Yersiniaceae</taxon>
        <taxon>Yersinia</taxon>
    </lineage>
</organism>
<reference evidence="2" key="1">
    <citation type="journal article" date="2018" name="Genome Announc.">
        <title>First complete genome sequence of Yersinia massiliensis.</title>
        <authorList>
            <person name="Thomas M.C."/>
            <person name="Arling V."/>
            <person name="Goji N."/>
            <person name="Janzen T.W."/>
            <person name="Duceppe M.-O."/>
            <person name="Mathews A."/>
            <person name="Carrillo C."/>
            <person name="Amoako K."/>
        </authorList>
    </citation>
    <scope>NUCLEOTIDE SEQUENCE [LARGE SCALE GENOMIC DNA]</scope>
    <source>
        <strain evidence="2">GTA</strain>
    </source>
</reference>
<dbReference type="SUPFAM" id="SSF89447">
    <property type="entry name" value="AbrB/MazE/MraZ-like"/>
    <property type="match status" value="1"/>
</dbReference>
<evidence type="ECO:0000313" key="2">
    <source>
        <dbReference type="Proteomes" id="UP000240908"/>
    </source>
</evidence>
<proteinExistence type="predicted"/>
<name>A0ABM6UR38_9GAMM</name>
<gene>
    <name evidence="1" type="ORF">DA391_06930</name>
</gene>
<accession>A0ABM6UR38</accession>
<evidence type="ECO:0000313" key="1">
    <source>
        <dbReference type="EMBL" id="AVX37407.1"/>
    </source>
</evidence>
<dbReference type="InterPro" id="IPR037914">
    <property type="entry name" value="SpoVT-AbrB_sf"/>
</dbReference>
<protein>
    <submittedName>
        <fullName evidence="1">Transcriptional regulator</fullName>
    </submittedName>
</protein>
<dbReference type="Proteomes" id="UP000240908">
    <property type="component" value="Chromosome"/>
</dbReference>